<sequence length="97" mass="10930">MPHSGRSQTANTQEEVGCICQLGGLQLQLADSEKGRDNDTWKRQRTYAHQRGIKRPAGKVCPCEFCCACLQPLLFRCYPKRMASTLAKMAVLQKKFP</sequence>
<gene>
    <name evidence="1" type="ORF">CYNAS_LOCUS22161</name>
</gene>
<accession>A0AA36HHV1</accession>
<evidence type="ECO:0000313" key="2">
    <source>
        <dbReference type="Proteomes" id="UP001176961"/>
    </source>
</evidence>
<dbReference type="EMBL" id="CATQJL010000326">
    <property type="protein sequence ID" value="CAJ0610178.1"/>
    <property type="molecule type" value="Genomic_DNA"/>
</dbReference>
<protein>
    <submittedName>
        <fullName evidence="1">Uncharacterized protein</fullName>
    </submittedName>
</protein>
<comment type="caution">
    <text evidence="1">The sequence shown here is derived from an EMBL/GenBank/DDBJ whole genome shotgun (WGS) entry which is preliminary data.</text>
</comment>
<keyword evidence="2" id="KW-1185">Reference proteome</keyword>
<proteinExistence type="predicted"/>
<dbReference type="AlphaFoldDB" id="A0AA36HHV1"/>
<name>A0AA36HHV1_CYLNA</name>
<reference evidence="1" key="1">
    <citation type="submission" date="2023-07" db="EMBL/GenBank/DDBJ databases">
        <authorList>
            <consortium name="CYATHOMIX"/>
        </authorList>
    </citation>
    <scope>NUCLEOTIDE SEQUENCE</scope>
    <source>
        <strain evidence="1">N/A</strain>
    </source>
</reference>
<organism evidence="1 2">
    <name type="scientific">Cylicocyclus nassatus</name>
    <name type="common">Nematode worm</name>
    <dbReference type="NCBI Taxonomy" id="53992"/>
    <lineage>
        <taxon>Eukaryota</taxon>
        <taxon>Metazoa</taxon>
        <taxon>Ecdysozoa</taxon>
        <taxon>Nematoda</taxon>
        <taxon>Chromadorea</taxon>
        <taxon>Rhabditida</taxon>
        <taxon>Rhabditina</taxon>
        <taxon>Rhabditomorpha</taxon>
        <taxon>Strongyloidea</taxon>
        <taxon>Strongylidae</taxon>
        <taxon>Cylicocyclus</taxon>
    </lineage>
</organism>
<dbReference type="Proteomes" id="UP001176961">
    <property type="component" value="Unassembled WGS sequence"/>
</dbReference>
<evidence type="ECO:0000313" key="1">
    <source>
        <dbReference type="EMBL" id="CAJ0610178.1"/>
    </source>
</evidence>